<feature type="region of interest" description="Disordered" evidence="1">
    <location>
        <begin position="1"/>
        <end position="27"/>
    </location>
</feature>
<dbReference type="AlphaFoldDB" id="A0A9N7YXL2"/>
<keyword evidence="3" id="KW-1185">Reference proteome</keyword>
<name>A0A9N7YXL2_PLEPL</name>
<comment type="caution">
    <text evidence="2">The sequence shown here is derived from an EMBL/GenBank/DDBJ whole genome shotgun (WGS) entry which is preliminary data.</text>
</comment>
<protein>
    <submittedName>
        <fullName evidence="2">Uncharacterized protein</fullName>
    </submittedName>
</protein>
<reference evidence="2" key="1">
    <citation type="submission" date="2020-03" db="EMBL/GenBank/DDBJ databases">
        <authorList>
            <person name="Weist P."/>
        </authorList>
    </citation>
    <scope>NUCLEOTIDE SEQUENCE</scope>
</reference>
<proteinExistence type="predicted"/>
<accession>A0A9N7YXL2</accession>
<sequence length="218" mass="23945">MADIPGPLHMSDFPGGSPATDSYPAVASGQTRRHWKYRGCQCGEPLFQRNRGQGAERKSLLSHAESSHTLTDNLTHNARESEAMTVVSKEAQESFQEQPWIISIKALLPAEVIILPFASKMEQTISPSIEEDREGETEDRLNITLLLLLFFFFHQANCPEVVDLFSVTLHLPAVASFSFPAVSLSTASPTSSSSSSSFLPPLSYFCLPAPLPLVSLYF</sequence>
<dbReference type="EMBL" id="CADEAL010003157">
    <property type="protein sequence ID" value="CAB1443668.1"/>
    <property type="molecule type" value="Genomic_DNA"/>
</dbReference>
<organism evidence="2 3">
    <name type="scientific">Pleuronectes platessa</name>
    <name type="common">European plaice</name>
    <dbReference type="NCBI Taxonomy" id="8262"/>
    <lineage>
        <taxon>Eukaryota</taxon>
        <taxon>Metazoa</taxon>
        <taxon>Chordata</taxon>
        <taxon>Craniata</taxon>
        <taxon>Vertebrata</taxon>
        <taxon>Euteleostomi</taxon>
        <taxon>Actinopterygii</taxon>
        <taxon>Neopterygii</taxon>
        <taxon>Teleostei</taxon>
        <taxon>Neoteleostei</taxon>
        <taxon>Acanthomorphata</taxon>
        <taxon>Carangaria</taxon>
        <taxon>Pleuronectiformes</taxon>
        <taxon>Pleuronectoidei</taxon>
        <taxon>Pleuronectidae</taxon>
        <taxon>Pleuronectes</taxon>
    </lineage>
</organism>
<gene>
    <name evidence="2" type="ORF">PLEPLA_LOCUS31384</name>
</gene>
<evidence type="ECO:0000313" key="3">
    <source>
        <dbReference type="Proteomes" id="UP001153269"/>
    </source>
</evidence>
<evidence type="ECO:0000313" key="2">
    <source>
        <dbReference type="EMBL" id="CAB1443668.1"/>
    </source>
</evidence>
<dbReference type="Proteomes" id="UP001153269">
    <property type="component" value="Unassembled WGS sequence"/>
</dbReference>
<evidence type="ECO:0000256" key="1">
    <source>
        <dbReference type="SAM" id="MobiDB-lite"/>
    </source>
</evidence>